<dbReference type="GO" id="GO:0051604">
    <property type="term" value="P:protein maturation"/>
    <property type="evidence" value="ECO:0007669"/>
    <property type="project" value="UniProtKB-UniRule"/>
</dbReference>
<dbReference type="OrthoDB" id="342900at2759"/>
<keyword evidence="5" id="KW-0234">DNA repair</keyword>
<reference evidence="8 9" key="1">
    <citation type="journal article" date="2020" name="Nat. Commun.">
        <title>Genome of Tripterygium wilfordii and identification of cytochrome P450 involved in triptolide biosynthesis.</title>
        <authorList>
            <person name="Tu L."/>
            <person name="Su P."/>
            <person name="Zhang Z."/>
            <person name="Gao L."/>
            <person name="Wang J."/>
            <person name="Hu T."/>
            <person name="Zhou J."/>
            <person name="Zhang Y."/>
            <person name="Zhao Y."/>
            <person name="Liu Y."/>
            <person name="Song Y."/>
            <person name="Tong Y."/>
            <person name="Lu Y."/>
            <person name="Yang J."/>
            <person name="Xu C."/>
            <person name="Jia M."/>
            <person name="Peters R.J."/>
            <person name="Huang L."/>
            <person name="Gao W."/>
        </authorList>
    </citation>
    <scope>NUCLEOTIDE SEQUENCE [LARGE SCALE GENOMIC DNA]</scope>
    <source>
        <strain evidence="9">cv. XIE 37</strain>
        <tissue evidence="8">Leaf</tissue>
    </source>
</reference>
<dbReference type="FunCoup" id="A0A7J7CYK6">
    <property type="interactions" value="4446"/>
</dbReference>
<dbReference type="AlphaFoldDB" id="A0A7J7CYK6"/>
<dbReference type="InterPro" id="IPR011989">
    <property type="entry name" value="ARM-like"/>
</dbReference>
<dbReference type="Pfam" id="PF14500">
    <property type="entry name" value="MMS19_N"/>
    <property type="match status" value="1"/>
</dbReference>
<comment type="subcellular location">
    <subcellularLocation>
        <location evidence="1 5">Nucleus</location>
    </subcellularLocation>
</comment>
<dbReference type="InterPro" id="IPR024687">
    <property type="entry name" value="MMS19_C"/>
</dbReference>
<comment type="similarity">
    <text evidence="2 5">Belongs to the MET18/MMS19 family.</text>
</comment>
<evidence type="ECO:0000256" key="4">
    <source>
        <dbReference type="ARBA" id="ARBA00023242"/>
    </source>
</evidence>
<evidence type="ECO:0000256" key="3">
    <source>
        <dbReference type="ARBA" id="ARBA00022737"/>
    </source>
</evidence>
<dbReference type="GO" id="GO:0005634">
    <property type="term" value="C:nucleus"/>
    <property type="evidence" value="ECO:0007669"/>
    <property type="project" value="UniProtKB-SubCell"/>
</dbReference>
<dbReference type="Pfam" id="PF12460">
    <property type="entry name" value="MMS19_C"/>
    <property type="match status" value="1"/>
</dbReference>
<keyword evidence="4 5" id="KW-0539">Nucleus</keyword>
<dbReference type="PANTHER" id="PTHR12891:SF0">
    <property type="entry name" value="MMS19 NUCLEOTIDE EXCISION REPAIR PROTEIN HOMOLOG"/>
    <property type="match status" value="1"/>
</dbReference>
<evidence type="ECO:0000313" key="9">
    <source>
        <dbReference type="Proteomes" id="UP000593562"/>
    </source>
</evidence>
<feature type="domain" description="MMS19 N-terminal" evidence="7">
    <location>
        <begin position="46"/>
        <end position="314"/>
    </location>
</feature>
<dbReference type="Gene3D" id="1.25.10.10">
    <property type="entry name" value="Leucine-rich Repeat Variant"/>
    <property type="match status" value="1"/>
</dbReference>
<sequence>MAEPSQFTRHIESFVDSSCSATQQTASLDAITLLLKNNVLTLEALVKELGMYLTTTDNIIRARGILLLGEVLIRLSSKPLNNATIHSLIVFFTDRLADWKALRGALVGCLALMRRKSIAGMVSESDARALGQSYLRNLQVQSLGQHDRKLCYDLLQCLLESYPDAVTSLGDDILYGICEAIDGEKDPQCLMLGFHIVELLPRLFPDSSGLLESFASELFEVLGSYFPIHFTHPKAEDVSPKRDDLSNALMLAFSSTPLFEPFSVPLLLEKLSSSLPSAKVDSLKYLSNCTLKYGGDRMAKHAGAIWSSLKDAIYSSLLVSDLSFVAETLNDQGSQENEITREALKLLQKVFMQNTDVYFSLLASDEDVKMTFNMISSCKENSEFPLQSKQRLHAVALILFASTKASVASCNRIFESYFPRLMDDLGLSVENSSVAYNYKSNENCVDPERLNFGALYLSIELLGSCRDLIVSSGERVSETTYVHEKWCYLLQSFSTSLGKTFSSILATDDGHAQEAYIYLGVKGLQILATYPADYSLVSESTFEDILMTFISIISMDFSKTLLWKLALNALVHIGSFLNRLHESEKSRTYTRVVINKIVSLVSLDDLSMPFPLKLEAISHIGTSGLNYMLKIVEGLKEAICANLPRVYVGRHTKSAEIIVQVLECFSDKVLPWMQENGGCEESLLRFSVCMWEQIENCMASSVGIHEKGLLDSISKAMKLAVGCFSAESQTIIVEKAYSVISARSCFPNNEYTFSIPVQLEGLQLAREIGNFSNRDEWTYSLFASVIIALHPQVHLPNLRTLLRMFMIALLKGHIPAAQALGSIVNKFGLKSNGMEISGDCTLEEALEIIFCTSFHGSHENGRASQCGQVSNSNHMDLTGLCLGAVNNNLLQIHAIVGLAWIGKGLLMRGHEKVRDITKVLVEFLQSHDRTDILTLKQGSSENGSVQFSSVMKCAADAFQILMSDSEHCLNRKFHAVVRPLYKQRFSFTIMPILQSLILKSDVSSSRFLLYRAFAHVISDTPLIAILNDAKKLIPMLLDGLTVLSKDREDKDIVYSVLLVLSGVLTDNNGQEAAIENAHITINGLTRLIDYPHMTLVRETAIQCLVALSRLPHARIYPMRKQVLQALTRSLDDPKRSVRQEAVRCRRAWSML</sequence>
<keyword evidence="9" id="KW-1185">Reference proteome</keyword>
<accession>A0A7J7CYK6</accession>
<comment type="function">
    <text evidence="5">Key component of the cytosolic iron-sulfur protein assembly (CIA) complex, a multiprotein complex that mediates the incorporation of iron-sulfur cluster into apoproteins specifically involved in DNA metabolism and genomic integrity. In the CIA complex, MMS19 acts as an adapter between early-acting CIA components and a subset of cellular target iron-sulfur proteins.</text>
</comment>
<evidence type="ECO:0000256" key="5">
    <source>
        <dbReference type="RuleBase" id="RU367072"/>
    </source>
</evidence>
<dbReference type="GO" id="GO:0006281">
    <property type="term" value="P:DNA repair"/>
    <property type="evidence" value="ECO:0007669"/>
    <property type="project" value="UniProtKB-UniRule"/>
</dbReference>
<proteinExistence type="inferred from homology"/>
<dbReference type="GO" id="GO:0097361">
    <property type="term" value="C:cytosolic [4Fe-4S] assembly targeting complex"/>
    <property type="evidence" value="ECO:0007669"/>
    <property type="project" value="UniProtKB-UniRule"/>
</dbReference>
<dbReference type="InterPro" id="IPR039920">
    <property type="entry name" value="MMS19"/>
</dbReference>
<name>A0A7J7CYK6_TRIWF</name>
<comment type="caution">
    <text evidence="8">The sequence shown here is derived from an EMBL/GenBank/DDBJ whole genome shotgun (WGS) entry which is preliminary data.</text>
</comment>
<organism evidence="8 9">
    <name type="scientific">Tripterygium wilfordii</name>
    <name type="common">Thunder God vine</name>
    <dbReference type="NCBI Taxonomy" id="458696"/>
    <lineage>
        <taxon>Eukaryota</taxon>
        <taxon>Viridiplantae</taxon>
        <taxon>Streptophyta</taxon>
        <taxon>Embryophyta</taxon>
        <taxon>Tracheophyta</taxon>
        <taxon>Spermatophyta</taxon>
        <taxon>Magnoliopsida</taxon>
        <taxon>eudicotyledons</taxon>
        <taxon>Gunneridae</taxon>
        <taxon>Pentapetalae</taxon>
        <taxon>rosids</taxon>
        <taxon>fabids</taxon>
        <taxon>Celastrales</taxon>
        <taxon>Celastraceae</taxon>
        <taxon>Tripterygium</taxon>
    </lineage>
</organism>
<dbReference type="InParanoid" id="A0A7J7CYK6"/>
<evidence type="ECO:0000259" key="6">
    <source>
        <dbReference type="Pfam" id="PF12460"/>
    </source>
</evidence>
<dbReference type="InterPro" id="IPR016024">
    <property type="entry name" value="ARM-type_fold"/>
</dbReference>
<keyword evidence="5" id="KW-0227">DNA damage</keyword>
<dbReference type="GO" id="GO:0016226">
    <property type="term" value="P:iron-sulfur cluster assembly"/>
    <property type="evidence" value="ECO:0007669"/>
    <property type="project" value="UniProtKB-UniRule"/>
</dbReference>
<gene>
    <name evidence="8" type="ORF">HS088_TW12G00382</name>
</gene>
<keyword evidence="3" id="KW-0677">Repeat</keyword>
<protein>
    <recommendedName>
        <fullName evidence="5">MMS19 nucleotide excision repair protein</fullName>
    </recommendedName>
</protein>
<dbReference type="InterPro" id="IPR029240">
    <property type="entry name" value="MMS19_N"/>
</dbReference>
<evidence type="ECO:0000256" key="2">
    <source>
        <dbReference type="ARBA" id="ARBA00009340"/>
    </source>
</evidence>
<evidence type="ECO:0000313" key="8">
    <source>
        <dbReference type="EMBL" id="KAF5739181.1"/>
    </source>
</evidence>
<dbReference type="PANTHER" id="PTHR12891">
    <property type="entry name" value="DNA REPAIR/TRANSCRIPTION PROTEIN MET18/MMS19"/>
    <property type="match status" value="1"/>
</dbReference>
<evidence type="ECO:0000256" key="1">
    <source>
        <dbReference type="ARBA" id="ARBA00004123"/>
    </source>
</evidence>
<dbReference type="Proteomes" id="UP000593562">
    <property type="component" value="Unassembled WGS sequence"/>
</dbReference>
<evidence type="ECO:0000259" key="7">
    <source>
        <dbReference type="Pfam" id="PF14500"/>
    </source>
</evidence>
<dbReference type="EMBL" id="JAAARO010000012">
    <property type="protein sequence ID" value="KAF5739181.1"/>
    <property type="molecule type" value="Genomic_DNA"/>
</dbReference>
<dbReference type="SUPFAM" id="SSF48371">
    <property type="entry name" value="ARM repeat"/>
    <property type="match status" value="1"/>
</dbReference>
<feature type="domain" description="MMS19 C-terminal" evidence="6">
    <location>
        <begin position="705"/>
        <end position="1107"/>
    </location>
</feature>